<dbReference type="GO" id="GO:0000150">
    <property type="term" value="F:DNA strand exchange activity"/>
    <property type="evidence" value="ECO:0007669"/>
    <property type="project" value="InterPro"/>
</dbReference>
<dbReference type="PANTHER" id="PTHR30461:SF19">
    <property type="entry name" value="SITE-SPECIFIC RECOMBINASE RESOLVASE FAMILY"/>
    <property type="match status" value="1"/>
</dbReference>
<dbReference type="SUPFAM" id="SSF53041">
    <property type="entry name" value="Resolvase-like"/>
    <property type="match status" value="1"/>
</dbReference>
<dbReference type="GO" id="GO:0003677">
    <property type="term" value="F:DNA binding"/>
    <property type="evidence" value="ECO:0007669"/>
    <property type="project" value="InterPro"/>
</dbReference>
<organism evidence="2 3">
    <name type="scientific">Shewanella zhuhaiensis</name>
    <dbReference type="NCBI Taxonomy" id="2919576"/>
    <lineage>
        <taxon>Bacteria</taxon>
        <taxon>Pseudomonadati</taxon>
        <taxon>Pseudomonadota</taxon>
        <taxon>Gammaproteobacteria</taxon>
        <taxon>Alteromonadales</taxon>
        <taxon>Shewanellaceae</taxon>
        <taxon>Shewanella</taxon>
    </lineage>
</organism>
<proteinExistence type="predicted"/>
<gene>
    <name evidence="2" type="ORF">MJ923_05015</name>
</gene>
<dbReference type="Proteomes" id="UP001297581">
    <property type="component" value="Unassembled WGS sequence"/>
</dbReference>
<sequence length="212" mass="23473">MTTFAYIRVSDSTKQDSSNQRFTIEGYARELGLTVHNWREFNLSGSKTTAEARGIDELLSEVKAGDVVLVSDIARLGRDSIHQLLHTITSITTKGATLHLCYSKTTIAPEDVNDLPKVFIAIGEAFAAVRFAEERSQKAKVACERRKAAGLHNGRKHGAEVRSKLDDHAAFILRELEKGTAKTALISLLKDMGVSVSRQGLYKWMERRLSGL</sequence>
<dbReference type="PANTHER" id="PTHR30461">
    <property type="entry name" value="DNA-INVERTASE FROM LAMBDOID PROPHAGE"/>
    <property type="match status" value="1"/>
</dbReference>
<name>A0AAJ1EZN2_9GAMM</name>
<evidence type="ECO:0000313" key="2">
    <source>
        <dbReference type="EMBL" id="MCH4293662.1"/>
    </source>
</evidence>
<reference evidence="2 3" key="1">
    <citation type="submission" date="2022-02" db="EMBL/GenBank/DDBJ databases">
        <title>The genome sequence of Shewanella sp. 3B26.</title>
        <authorList>
            <person name="Du J."/>
        </authorList>
    </citation>
    <scope>NUCLEOTIDE SEQUENCE [LARGE SCALE GENOMIC DNA]</scope>
    <source>
        <strain evidence="2 3">3B26</strain>
    </source>
</reference>
<feature type="domain" description="Resolvase/invertase-type recombinase catalytic" evidence="1">
    <location>
        <begin position="2"/>
        <end position="150"/>
    </location>
</feature>
<keyword evidence="3" id="KW-1185">Reference proteome</keyword>
<dbReference type="InterPro" id="IPR006119">
    <property type="entry name" value="Resolv_N"/>
</dbReference>
<dbReference type="RefSeq" id="WP_240590140.1">
    <property type="nucleotide sequence ID" value="NZ_JAKUDL010000001.1"/>
</dbReference>
<dbReference type="Gene3D" id="3.40.50.1390">
    <property type="entry name" value="Resolvase, N-terminal catalytic domain"/>
    <property type="match status" value="1"/>
</dbReference>
<dbReference type="InterPro" id="IPR050639">
    <property type="entry name" value="SSR_resolvase"/>
</dbReference>
<evidence type="ECO:0000313" key="3">
    <source>
        <dbReference type="Proteomes" id="UP001297581"/>
    </source>
</evidence>
<accession>A0AAJ1EZN2</accession>
<dbReference type="PROSITE" id="PS51736">
    <property type="entry name" value="RECOMBINASES_3"/>
    <property type="match status" value="1"/>
</dbReference>
<protein>
    <submittedName>
        <fullName evidence="2">Recombinase family protein</fullName>
    </submittedName>
</protein>
<comment type="caution">
    <text evidence="2">The sequence shown here is derived from an EMBL/GenBank/DDBJ whole genome shotgun (WGS) entry which is preliminary data.</text>
</comment>
<evidence type="ECO:0000259" key="1">
    <source>
        <dbReference type="PROSITE" id="PS51736"/>
    </source>
</evidence>
<dbReference type="AlphaFoldDB" id="A0AAJ1EZN2"/>
<dbReference type="InterPro" id="IPR036162">
    <property type="entry name" value="Resolvase-like_N_sf"/>
</dbReference>
<dbReference type="SMART" id="SM00857">
    <property type="entry name" value="Resolvase"/>
    <property type="match status" value="1"/>
</dbReference>
<dbReference type="EMBL" id="JAKUDL010000001">
    <property type="protein sequence ID" value="MCH4293662.1"/>
    <property type="molecule type" value="Genomic_DNA"/>
</dbReference>
<dbReference type="Pfam" id="PF00239">
    <property type="entry name" value="Resolvase"/>
    <property type="match status" value="1"/>
</dbReference>